<dbReference type="Gene3D" id="3.40.30.10">
    <property type="entry name" value="Glutaredoxin"/>
    <property type="match status" value="1"/>
</dbReference>
<gene>
    <name evidence="3" type="ORF">Q9L42_014490</name>
</gene>
<evidence type="ECO:0000259" key="2">
    <source>
        <dbReference type="PROSITE" id="PS51352"/>
    </source>
</evidence>
<feature type="domain" description="Thioredoxin" evidence="2">
    <location>
        <begin position="13"/>
        <end position="161"/>
    </location>
</feature>
<proteinExistence type="predicted"/>
<organism evidence="3 4">
    <name type="scientific">Methylomarinum roseum</name>
    <dbReference type="NCBI Taxonomy" id="3067653"/>
    <lineage>
        <taxon>Bacteria</taxon>
        <taxon>Pseudomonadati</taxon>
        <taxon>Pseudomonadota</taxon>
        <taxon>Gammaproteobacteria</taxon>
        <taxon>Methylococcales</taxon>
        <taxon>Methylococcaceae</taxon>
        <taxon>Methylomarinum</taxon>
    </lineage>
</organism>
<dbReference type="InterPro" id="IPR036249">
    <property type="entry name" value="Thioredoxin-like_sf"/>
</dbReference>
<protein>
    <submittedName>
        <fullName evidence="3">TlpA disulfide reductase family protein</fullName>
    </submittedName>
</protein>
<reference evidence="3 4" key="1">
    <citation type="journal article" date="2024" name="Microbiology">
        <title>Methylomarinum rosea sp. nov., a novel halophilic methanotrophic bacterium from the hypersaline Lake Elton.</title>
        <authorList>
            <person name="Suleimanov R.Z."/>
            <person name="Oshkin I.Y."/>
            <person name="Danilova O.V."/>
            <person name="Suzina N.E."/>
            <person name="Dedysh S.N."/>
        </authorList>
    </citation>
    <scope>NUCLEOTIDE SEQUENCE [LARGE SCALE GENOMIC DNA]</scope>
    <source>
        <strain evidence="3 4">Ch1-1</strain>
    </source>
</reference>
<dbReference type="Pfam" id="PF00578">
    <property type="entry name" value="AhpC-TSA"/>
    <property type="match status" value="1"/>
</dbReference>
<dbReference type="GO" id="GO:0016491">
    <property type="term" value="F:oxidoreductase activity"/>
    <property type="evidence" value="ECO:0007669"/>
    <property type="project" value="InterPro"/>
</dbReference>
<sequence length="162" mass="19108">MMKLRLFLFGLILLICNPVNAGNLSIKPFIKGSFTEIKNQHTNQPFIVVFWSESCSYCMKELAMFGKLYKQFPNVELITVATDSFLDEKTVKDVLRRSQLDVEKTWVFAEQFPERIYADVNKRWRGELPVTHFFSRDHQEIRHMGIINEQELLEWLSEQSSQ</sequence>
<evidence type="ECO:0000256" key="1">
    <source>
        <dbReference type="SAM" id="SignalP"/>
    </source>
</evidence>
<dbReference type="InterPro" id="IPR000866">
    <property type="entry name" value="AhpC/TSA"/>
</dbReference>
<dbReference type="Proteomes" id="UP001225378">
    <property type="component" value="Chromosome"/>
</dbReference>
<dbReference type="SUPFAM" id="SSF52833">
    <property type="entry name" value="Thioredoxin-like"/>
    <property type="match status" value="1"/>
</dbReference>
<dbReference type="EMBL" id="CP157743">
    <property type="protein sequence ID" value="XBS19560.1"/>
    <property type="molecule type" value="Genomic_DNA"/>
</dbReference>
<dbReference type="GO" id="GO:0016209">
    <property type="term" value="F:antioxidant activity"/>
    <property type="evidence" value="ECO:0007669"/>
    <property type="project" value="InterPro"/>
</dbReference>
<dbReference type="KEGG" id="mech:Q9L42_014490"/>
<dbReference type="AlphaFoldDB" id="A0AAU7NRE0"/>
<feature type="signal peptide" evidence="1">
    <location>
        <begin position="1"/>
        <end position="21"/>
    </location>
</feature>
<keyword evidence="4" id="KW-1185">Reference proteome</keyword>
<evidence type="ECO:0000313" key="4">
    <source>
        <dbReference type="Proteomes" id="UP001225378"/>
    </source>
</evidence>
<name>A0AAU7NRE0_9GAMM</name>
<feature type="chain" id="PRO_5043436912" evidence="1">
    <location>
        <begin position="22"/>
        <end position="162"/>
    </location>
</feature>
<evidence type="ECO:0000313" key="3">
    <source>
        <dbReference type="EMBL" id="XBS19560.1"/>
    </source>
</evidence>
<accession>A0AAU7NRE0</accession>
<dbReference type="RefSeq" id="WP_305907694.1">
    <property type="nucleotide sequence ID" value="NZ_CP157743.1"/>
</dbReference>
<dbReference type="PROSITE" id="PS51352">
    <property type="entry name" value="THIOREDOXIN_2"/>
    <property type="match status" value="1"/>
</dbReference>
<dbReference type="InterPro" id="IPR013766">
    <property type="entry name" value="Thioredoxin_domain"/>
</dbReference>
<keyword evidence="1" id="KW-0732">Signal</keyword>
<dbReference type="CDD" id="cd02966">
    <property type="entry name" value="TlpA_like_family"/>
    <property type="match status" value="1"/>
</dbReference>